<sequence>MAREQEEEDMDSLFEGMELFTPSQTVNDDPQHSSPLDENLFSNLTIVTSNPTTSTTSIPSQSQSDDPIPISTPATVTTATAISRNISRKKKRAAGLRIGFGRDSRLSSDLPSDDHDDTTIRFHEDEKDARLTSSSDDLPSHDHEGINLRSHNEENDGSVDEDDNGTEFEHIKAQIHEKLNRARNLVASASAARKDSVKRRRKVVQNVNLASQKHRELELQLEDACEAEDFEKAERISDSLAAAEKEKQLLLNTLRDADADCDSIENKMQEALQFQLDAEQESAFLLQNFATDAANNADLVLKNAEGMSSIEMDEWFSSTEALEGKKIELEIESHLISEARDVLNDSIEPSIEDHRREKEILYQKKETLTVELQKLLALVKEKEKEISENDSTIKAVEERIADIVSGFQEMQSSIDDKYNKLQSGLSQLHLESDDLSTKKKKIDEFLSEEDIRGEKLRELARISADEAKTYEAVVDLRKNLMKSILKSREHKTRLAKSEERLSEDLEMLRHEVSAARASLQELSSTKSSIQQNIASFKQKILFIDKRVPELETEKKVAATARNFKEAARIAAEAKKLSFEKEGVQIDMEKALIELEKLEDDIKNTISKLQETEGLILSKEKELAKARFQRLLLIAGAAIAERSAALELGDTEEANLLLAEAEEAKSEAKKLQPSYNFSEEELVYLPRHFISMELVSNLARDQLAELATSVSADD</sequence>
<feature type="region of interest" description="Disordered" evidence="2">
    <location>
        <begin position="102"/>
        <end position="164"/>
    </location>
</feature>
<dbReference type="AlphaFoldDB" id="A0A7J7CYW1"/>
<evidence type="ECO:0000313" key="5">
    <source>
        <dbReference type="Proteomes" id="UP000593562"/>
    </source>
</evidence>
<reference evidence="4 5" key="1">
    <citation type="journal article" date="2020" name="Nat. Commun.">
        <title>Genome of Tripterygium wilfordii and identification of cytochrome P450 involved in triptolide biosynthesis.</title>
        <authorList>
            <person name="Tu L."/>
            <person name="Su P."/>
            <person name="Zhang Z."/>
            <person name="Gao L."/>
            <person name="Wang J."/>
            <person name="Hu T."/>
            <person name="Zhou J."/>
            <person name="Zhang Y."/>
            <person name="Zhao Y."/>
            <person name="Liu Y."/>
            <person name="Song Y."/>
            <person name="Tong Y."/>
            <person name="Lu Y."/>
            <person name="Yang J."/>
            <person name="Xu C."/>
            <person name="Jia M."/>
            <person name="Peters R.J."/>
            <person name="Huang L."/>
            <person name="Gao W."/>
        </authorList>
    </citation>
    <scope>NUCLEOTIDE SEQUENCE [LARGE SCALE GENOMIC DNA]</scope>
    <source>
        <strain evidence="5">cv. XIE 37</strain>
        <tissue evidence="4">Leaf</tissue>
    </source>
</reference>
<evidence type="ECO:0000313" key="4">
    <source>
        <dbReference type="EMBL" id="KAF5739264.1"/>
    </source>
</evidence>
<feature type="coiled-coil region" evidence="1">
    <location>
        <begin position="207"/>
        <end position="267"/>
    </location>
</feature>
<protein>
    <submittedName>
        <fullName evidence="4">Myosin heavy chain non-muscle</fullName>
    </submittedName>
</protein>
<dbReference type="PANTHER" id="PTHR38394">
    <property type="entry name" value="NEUROFILAMENT LIGHT PROTEIN"/>
    <property type="match status" value="1"/>
</dbReference>
<feature type="compositionally biased region" description="Acidic residues" evidence="2">
    <location>
        <begin position="155"/>
        <end position="164"/>
    </location>
</feature>
<dbReference type="InterPro" id="IPR001943">
    <property type="entry name" value="UVR_dom"/>
</dbReference>
<dbReference type="InParanoid" id="A0A7J7CYW1"/>
<feature type="compositionally biased region" description="Acidic residues" evidence="2">
    <location>
        <begin position="1"/>
        <end position="12"/>
    </location>
</feature>
<keyword evidence="1" id="KW-0175">Coiled coil</keyword>
<comment type="caution">
    <text evidence="4">The sequence shown here is derived from an EMBL/GenBank/DDBJ whole genome shotgun (WGS) entry which is preliminary data.</text>
</comment>
<feature type="coiled-coil region" evidence="1">
    <location>
        <begin position="351"/>
        <end position="399"/>
    </location>
</feature>
<evidence type="ECO:0000259" key="3">
    <source>
        <dbReference type="Pfam" id="PF02151"/>
    </source>
</evidence>
<name>A0A7J7CYW1_TRIWF</name>
<feature type="compositionally biased region" description="Polar residues" evidence="2">
    <location>
        <begin position="21"/>
        <end position="44"/>
    </location>
</feature>
<keyword evidence="5" id="KW-1185">Reference proteome</keyword>
<organism evidence="4 5">
    <name type="scientific">Tripterygium wilfordii</name>
    <name type="common">Thunder God vine</name>
    <dbReference type="NCBI Taxonomy" id="458696"/>
    <lineage>
        <taxon>Eukaryota</taxon>
        <taxon>Viridiplantae</taxon>
        <taxon>Streptophyta</taxon>
        <taxon>Embryophyta</taxon>
        <taxon>Tracheophyta</taxon>
        <taxon>Spermatophyta</taxon>
        <taxon>Magnoliopsida</taxon>
        <taxon>eudicotyledons</taxon>
        <taxon>Gunneridae</taxon>
        <taxon>Pentapetalae</taxon>
        <taxon>rosids</taxon>
        <taxon>fabids</taxon>
        <taxon>Celastrales</taxon>
        <taxon>Celastraceae</taxon>
        <taxon>Tripterygium</taxon>
    </lineage>
</organism>
<feature type="coiled-coil region" evidence="1">
    <location>
        <begin position="580"/>
        <end position="614"/>
    </location>
</feature>
<dbReference type="FunCoup" id="A0A7J7CYW1">
    <property type="interactions" value="445"/>
</dbReference>
<dbReference type="OrthoDB" id="1301563at2759"/>
<evidence type="ECO:0000256" key="2">
    <source>
        <dbReference type="SAM" id="MobiDB-lite"/>
    </source>
</evidence>
<dbReference type="Proteomes" id="UP000593562">
    <property type="component" value="Unassembled WGS sequence"/>
</dbReference>
<feature type="region of interest" description="Disordered" evidence="2">
    <location>
        <begin position="1"/>
        <end position="72"/>
    </location>
</feature>
<feature type="compositionally biased region" description="Basic and acidic residues" evidence="2">
    <location>
        <begin position="138"/>
        <end position="154"/>
    </location>
</feature>
<gene>
    <name evidence="4" type="ORF">HS088_TW12G00466</name>
</gene>
<proteinExistence type="predicted"/>
<feature type="domain" description="UVR" evidence="3">
    <location>
        <begin position="213"/>
        <end position="245"/>
    </location>
</feature>
<evidence type="ECO:0000256" key="1">
    <source>
        <dbReference type="SAM" id="Coils"/>
    </source>
</evidence>
<dbReference type="Pfam" id="PF02151">
    <property type="entry name" value="UVR"/>
    <property type="match status" value="1"/>
</dbReference>
<feature type="compositionally biased region" description="Basic and acidic residues" evidence="2">
    <location>
        <begin position="117"/>
        <end position="130"/>
    </location>
</feature>
<feature type="compositionally biased region" description="Low complexity" evidence="2">
    <location>
        <begin position="45"/>
        <end position="71"/>
    </location>
</feature>
<dbReference type="PANTHER" id="PTHR38394:SF1">
    <property type="entry name" value="NEUROFILAMENT LIGHT PROTEIN"/>
    <property type="match status" value="1"/>
</dbReference>
<feature type="coiled-coil region" evidence="1">
    <location>
        <begin position="498"/>
        <end position="539"/>
    </location>
</feature>
<accession>A0A7J7CYW1</accession>
<dbReference type="EMBL" id="JAAARO010000012">
    <property type="protein sequence ID" value="KAF5739264.1"/>
    <property type="molecule type" value="Genomic_DNA"/>
</dbReference>